<dbReference type="Pfam" id="PF03004">
    <property type="entry name" value="Transposase_24"/>
    <property type="match status" value="1"/>
</dbReference>
<evidence type="ECO:0008006" key="4">
    <source>
        <dbReference type="Google" id="ProtNLM"/>
    </source>
</evidence>
<dbReference type="InterPro" id="IPR004252">
    <property type="entry name" value="Probable_transposase_24"/>
</dbReference>
<evidence type="ECO:0000313" key="2">
    <source>
        <dbReference type="EMBL" id="MED6199999.1"/>
    </source>
</evidence>
<comment type="caution">
    <text evidence="2">The sequence shown here is derived from an EMBL/GenBank/DDBJ whole genome shotgun (WGS) entry which is preliminary data.</text>
</comment>
<evidence type="ECO:0000256" key="1">
    <source>
        <dbReference type="SAM" id="MobiDB-lite"/>
    </source>
</evidence>
<dbReference type="PANTHER" id="PTHR33018:SF37">
    <property type="entry name" value="TRANSPOSASE TNP1_EN_SPM-LIKE DOMAIN-CONTAINING PROTEIN"/>
    <property type="match status" value="1"/>
</dbReference>
<feature type="region of interest" description="Disordered" evidence="1">
    <location>
        <begin position="1"/>
        <end position="78"/>
    </location>
</feature>
<gene>
    <name evidence="2" type="ORF">PIB30_081122</name>
</gene>
<sequence>MPSKPRFPKSPKDAPNVEAPIEDNIVGRLHRTSHISGASSQHESHPESSSGSGARARDSKIRPFHSPLDNTDTEDEDYVPDADEMASFDDHIDNLFADHDAEEQNKGKKRKDNKPWEVEVIGAGFKTFPISMKSWHEIKEYKESVYNDVIKRTFHFEDPKGKIKKDILKRLGKLWKDTRSNLFHTFYDDTKSIDVNVKKHKPRGVDPEHWRFFLRYQLSEDTREKHRESFQTDVYTYEGINDIGSMKGRGGAHPREKFSRGEIWTVTHKKSDGSYIHEDARTVAEAIKVIESYDQSTKELSHNDSLAKVLGKEHSGRVRGMGVGPCPTQIINRGTQHASFASHANVE</sequence>
<name>A0ABU6XPM4_9FABA</name>
<dbReference type="PANTHER" id="PTHR33018">
    <property type="entry name" value="OS10G0338966 PROTEIN-RELATED"/>
    <property type="match status" value="1"/>
</dbReference>
<evidence type="ECO:0000313" key="3">
    <source>
        <dbReference type="Proteomes" id="UP001341840"/>
    </source>
</evidence>
<proteinExistence type="predicted"/>
<dbReference type="EMBL" id="JASCZI010212651">
    <property type="protein sequence ID" value="MED6199999.1"/>
    <property type="molecule type" value="Genomic_DNA"/>
</dbReference>
<keyword evidence="3" id="KW-1185">Reference proteome</keyword>
<dbReference type="Proteomes" id="UP001341840">
    <property type="component" value="Unassembled WGS sequence"/>
</dbReference>
<organism evidence="2 3">
    <name type="scientific">Stylosanthes scabra</name>
    <dbReference type="NCBI Taxonomy" id="79078"/>
    <lineage>
        <taxon>Eukaryota</taxon>
        <taxon>Viridiplantae</taxon>
        <taxon>Streptophyta</taxon>
        <taxon>Embryophyta</taxon>
        <taxon>Tracheophyta</taxon>
        <taxon>Spermatophyta</taxon>
        <taxon>Magnoliopsida</taxon>
        <taxon>eudicotyledons</taxon>
        <taxon>Gunneridae</taxon>
        <taxon>Pentapetalae</taxon>
        <taxon>rosids</taxon>
        <taxon>fabids</taxon>
        <taxon>Fabales</taxon>
        <taxon>Fabaceae</taxon>
        <taxon>Papilionoideae</taxon>
        <taxon>50 kb inversion clade</taxon>
        <taxon>dalbergioids sensu lato</taxon>
        <taxon>Dalbergieae</taxon>
        <taxon>Pterocarpus clade</taxon>
        <taxon>Stylosanthes</taxon>
    </lineage>
</organism>
<protein>
    <recommendedName>
        <fullName evidence="4">Transposase</fullName>
    </recommendedName>
</protein>
<accession>A0ABU6XPM4</accession>
<reference evidence="2 3" key="1">
    <citation type="journal article" date="2023" name="Plants (Basel)">
        <title>Bridging the Gap: Combining Genomics and Transcriptomics Approaches to Understand Stylosanthes scabra, an Orphan Legume from the Brazilian Caatinga.</title>
        <authorList>
            <person name="Ferreira-Neto J.R.C."/>
            <person name="da Silva M.D."/>
            <person name="Binneck E."/>
            <person name="de Melo N.F."/>
            <person name="da Silva R.H."/>
            <person name="de Melo A.L.T.M."/>
            <person name="Pandolfi V."/>
            <person name="Bustamante F.O."/>
            <person name="Brasileiro-Vidal A.C."/>
            <person name="Benko-Iseppon A.M."/>
        </authorList>
    </citation>
    <scope>NUCLEOTIDE SEQUENCE [LARGE SCALE GENOMIC DNA]</scope>
    <source>
        <tissue evidence="2">Leaves</tissue>
    </source>
</reference>